<keyword evidence="2" id="KW-1185">Reference proteome</keyword>
<reference evidence="1" key="1">
    <citation type="submission" date="2020-08" db="EMBL/GenBank/DDBJ databases">
        <title>Genome sequencing and assembly of the red palm weevil Rhynchophorus ferrugineus.</title>
        <authorList>
            <person name="Dias G.B."/>
            <person name="Bergman C.M."/>
            <person name="Manee M."/>
        </authorList>
    </citation>
    <scope>NUCLEOTIDE SEQUENCE</scope>
    <source>
        <strain evidence="1">AA-2017</strain>
        <tissue evidence="1">Whole larva</tissue>
    </source>
</reference>
<evidence type="ECO:0000313" key="2">
    <source>
        <dbReference type="Proteomes" id="UP000625711"/>
    </source>
</evidence>
<accession>A0A834M656</accession>
<comment type="caution">
    <text evidence="1">The sequence shown here is derived from an EMBL/GenBank/DDBJ whole genome shotgun (WGS) entry which is preliminary data.</text>
</comment>
<gene>
    <name evidence="1" type="ORF">GWI33_017487</name>
</gene>
<organism evidence="1 2">
    <name type="scientific">Rhynchophorus ferrugineus</name>
    <name type="common">Red palm weevil</name>
    <name type="synonym">Curculio ferrugineus</name>
    <dbReference type="NCBI Taxonomy" id="354439"/>
    <lineage>
        <taxon>Eukaryota</taxon>
        <taxon>Metazoa</taxon>
        <taxon>Ecdysozoa</taxon>
        <taxon>Arthropoda</taxon>
        <taxon>Hexapoda</taxon>
        <taxon>Insecta</taxon>
        <taxon>Pterygota</taxon>
        <taxon>Neoptera</taxon>
        <taxon>Endopterygota</taxon>
        <taxon>Coleoptera</taxon>
        <taxon>Polyphaga</taxon>
        <taxon>Cucujiformia</taxon>
        <taxon>Curculionidae</taxon>
        <taxon>Dryophthorinae</taxon>
        <taxon>Rhynchophorus</taxon>
    </lineage>
</organism>
<dbReference type="EMBL" id="JAACXV010014223">
    <property type="protein sequence ID" value="KAF7269491.1"/>
    <property type="molecule type" value="Genomic_DNA"/>
</dbReference>
<evidence type="ECO:0000313" key="1">
    <source>
        <dbReference type="EMBL" id="KAF7269491.1"/>
    </source>
</evidence>
<proteinExistence type="predicted"/>
<sequence length="76" mass="8238">MKLECRPISGMENRVVVLATAMNNISEIIRADRKNKATILTMGLSLAEPAPDSVELKNSDDGFTVVGKRKSPITPP</sequence>
<name>A0A834M656_RHYFE</name>
<dbReference type="AlphaFoldDB" id="A0A834M656"/>
<dbReference type="Proteomes" id="UP000625711">
    <property type="component" value="Unassembled WGS sequence"/>
</dbReference>
<protein>
    <submittedName>
        <fullName evidence="1">Uncharacterized protein</fullName>
    </submittedName>
</protein>